<feature type="region of interest" description="Disordered" evidence="1">
    <location>
        <begin position="187"/>
        <end position="213"/>
    </location>
</feature>
<dbReference type="Proteomes" id="UP000189004">
    <property type="component" value="Unassembled WGS sequence"/>
</dbReference>
<sequence length="368" mass="39437">MDVTGWLLRRAAPCAFVVTAIGGTGARLAVERAVRERGWRQALAPAEADLLVVCGPADSELDEALDRVWGQMPGPRARADASSPERVVEVLDRARADLLDAAAQRRDADERDRAARERAEAAGEEHMPGGLPMADRGEDRDGLALDRLHLALGPALTDWPAGLSLRVVLQGDVVQEARVHLVGARDGPSFWDAPRDTSRNASPETDRSPGHPRTTAAAALDAAQRLLFVAGWPAAALAGRRLRDALLEPGTGPGPDAELRRWLRGVRRSHLLRWATDGLGTVGDHAPGELRGDATDRWSRWLEWIEAAVEPDRSASEPVPTAPDTARAALDLVPELVVGRELAAARLIVASLDPDTEAVGAHTPERGT</sequence>
<organism evidence="2 3">
    <name type="scientific">Nocardiopsis sinuspersici</name>
    <dbReference type="NCBI Taxonomy" id="501010"/>
    <lineage>
        <taxon>Bacteria</taxon>
        <taxon>Bacillati</taxon>
        <taxon>Actinomycetota</taxon>
        <taxon>Actinomycetes</taxon>
        <taxon>Streptosporangiales</taxon>
        <taxon>Nocardiopsidaceae</taxon>
        <taxon>Nocardiopsis</taxon>
    </lineage>
</organism>
<gene>
    <name evidence="2" type="ORF">NOSIN_05250</name>
</gene>
<dbReference type="EMBL" id="MCOK01000001">
    <property type="protein sequence ID" value="OOC53291.1"/>
    <property type="molecule type" value="Genomic_DNA"/>
</dbReference>
<evidence type="ECO:0000313" key="3">
    <source>
        <dbReference type="Proteomes" id="UP000189004"/>
    </source>
</evidence>
<evidence type="ECO:0000313" key="2">
    <source>
        <dbReference type="EMBL" id="OOC53291.1"/>
    </source>
</evidence>
<keyword evidence="3" id="KW-1185">Reference proteome</keyword>
<name>A0A1V3BXK7_9ACTN</name>
<feature type="compositionally biased region" description="Basic and acidic residues" evidence="1">
    <location>
        <begin position="101"/>
        <end position="127"/>
    </location>
</feature>
<dbReference type="RefSeq" id="WP_077689654.1">
    <property type="nucleotide sequence ID" value="NZ_MCOK01000001.1"/>
</dbReference>
<proteinExistence type="predicted"/>
<protein>
    <submittedName>
        <fullName evidence="2">Uncharacterized protein</fullName>
    </submittedName>
</protein>
<dbReference type="OrthoDB" id="3373298at2"/>
<comment type="caution">
    <text evidence="2">The sequence shown here is derived from an EMBL/GenBank/DDBJ whole genome shotgun (WGS) entry which is preliminary data.</text>
</comment>
<dbReference type="AlphaFoldDB" id="A0A1V3BXK7"/>
<accession>A0A1V3BXK7</accession>
<feature type="region of interest" description="Disordered" evidence="1">
    <location>
        <begin position="101"/>
        <end position="135"/>
    </location>
</feature>
<evidence type="ECO:0000256" key="1">
    <source>
        <dbReference type="SAM" id="MobiDB-lite"/>
    </source>
</evidence>
<feature type="compositionally biased region" description="Basic and acidic residues" evidence="1">
    <location>
        <begin position="193"/>
        <end position="209"/>
    </location>
</feature>
<reference evidence="3" key="1">
    <citation type="submission" date="2016-08" db="EMBL/GenBank/DDBJ databases">
        <authorList>
            <person name="Tokovenko B."/>
            <person name="Kalinowski J."/>
        </authorList>
    </citation>
    <scope>NUCLEOTIDE SEQUENCE [LARGE SCALE GENOMIC DNA]</scope>
    <source>
        <strain evidence="3">UTMC102</strain>
    </source>
</reference>
<dbReference type="STRING" id="501010.NOSIN_05250"/>